<keyword evidence="8 25" id="KW-0064">Aspartyl protease</keyword>
<evidence type="ECO:0000256" key="6">
    <source>
        <dbReference type="ARBA" id="ARBA00022722"/>
    </source>
</evidence>
<keyword evidence="7" id="KW-0479">Metal-binding</keyword>
<evidence type="ECO:0000256" key="18">
    <source>
        <dbReference type="ARBA" id="ARBA00023268"/>
    </source>
</evidence>
<dbReference type="InterPro" id="IPR043128">
    <property type="entry name" value="Rev_trsase/Diguanyl_cyclase"/>
</dbReference>
<evidence type="ECO:0000256" key="24">
    <source>
        <dbReference type="PROSITE-ProRule" id="PRU00506"/>
    </source>
</evidence>
<dbReference type="InterPro" id="IPR012337">
    <property type="entry name" value="RNaseH-like_sf"/>
</dbReference>
<dbReference type="Gene3D" id="2.40.70.10">
    <property type="entry name" value="Acid Proteases"/>
    <property type="match status" value="1"/>
</dbReference>
<feature type="domain" description="Reverse transcriptase" evidence="29">
    <location>
        <begin position="232"/>
        <end position="421"/>
    </location>
</feature>
<keyword evidence="19" id="KW-1160">Virus entry into host cell</keyword>
<dbReference type="Pfam" id="PF02022">
    <property type="entry name" value="Integrase_Zn"/>
    <property type="match status" value="1"/>
</dbReference>
<evidence type="ECO:0000256" key="15">
    <source>
        <dbReference type="ARBA" id="ARBA00023125"/>
    </source>
</evidence>
<feature type="compositionally biased region" description="Basic and acidic residues" evidence="26">
    <location>
        <begin position="45"/>
        <end position="59"/>
    </location>
</feature>
<dbReference type="GO" id="GO:0004533">
    <property type="term" value="F:exoribonuclease H activity"/>
    <property type="evidence" value="ECO:0007669"/>
    <property type="project" value="UniProtKB-EC"/>
</dbReference>
<evidence type="ECO:0000313" key="33">
    <source>
        <dbReference type="EMBL" id="BAB12110.1"/>
    </source>
</evidence>
<dbReference type="Pfam" id="PF00077">
    <property type="entry name" value="RVP"/>
    <property type="match status" value="1"/>
</dbReference>
<evidence type="ECO:0000256" key="20">
    <source>
        <dbReference type="ARBA" id="ARBA00023415"/>
    </source>
</evidence>
<keyword evidence="13" id="KW-0229">DNA integration</keyword>
<feature type="domain" description="Peptidase A2" evidence="27">
    <location>
        <begin position="102"/>
        <end position="176"/>
    </location>
</feature>
<evidence type="ECO:0000256" key="10">
    <source>
        <dbReference type="ARBA" id="ARBA00022771"/>
    </source>
</evidence>
<comment type="function">
    <text evidence="21">During replicative cycle of retroviruses, the reverse-transcribed viral DNA is integrated into the host chromosome by the viral integrase enzyme. RNase H activity is associated with the reverse transcriptase.</text>
</comment>
<evidence type="ECO:0000256" key="17">
    <source>
        <dbReference type="ARBA" id="ARBA00023195"/>
    </source>
</evidence>
<evidence type="ECO:0000256" key="19">
    <source>
        <dbReference type="ARBA" id="ARBA00023296"/>
    </source>
</evidence>
<sequence>TAWTFLKAMQKCSKKREARGSREAPETNFPDTTEESAQQICCTRDSSDSKSVSRSERNKKGIQCQGEGSSRSRGSQPGQFVGVTYNLEKRPTTIVLINDTPLNVLLDTGADTSVLTTAHYNRLKYRGKKYQGTGIIGVGGNVETFSTPVTIKKKGRYIKTRMLVADIPVTILGRDILQDLGAKLVLAQLSKEIKFRKIELKEGTMGPKIPQWPLTKEKLEGAKEIVQRLLSEGKISEASDNNPYNSPIFVIKKRSGKWRLLQDLRELNKTVQVGTEISRGLPHPGGLIKCKHMTVLDIGDAYFTIPLDPEFRPYTAFTIPSINHQEPDKRYVWNCLPQGFVLSPYIYQKTLQEILQPFRERYPEVQLYQYMDDLFVGSNGSKKQHKELIIELRAILLEKGFETPDDKLQEVPPYSWLGYQLCPENWKVQKMQLDMVKNPTLKDVQKLMGNITWMSSGVPGLTVKHIAATTKGCLELNQKVIWTEEAQKELEENNKKIKNAQGLQYYNPEEEMLCEVEITKNYEATYVIKQSQGILWAGKKIMKANKGWSTVKNLMLLLQHVATESITRVGKCPTFKVPFTKEQVMWEMQKGWYYSWLPEIVYTHQVVHDDWRMKLVEEPTSGITIYTDGGKQNGEGIAAYVTSNGRTKQKRLGPVTHQVAERMAIQMALEDIRDKQVNIVTDSYYCWKNITEGLGLEGPQSPWWPIIQNIREKEIVYFAWVPGHKGIYGNQLADEAAKIKEEIMLAYQGTQIKEKRDEDAGFDLCAPYDIMIPVSDTKIIPTDVKIQVPPNSFGWVTGKSSMAKQGLLINGGIIDEGYTGEIQVICTNIGKGNIKLIEGQKFAQLIILQHHSNSRQPWDENKISQRGDKGFGSTGVFWVENIQEAQEEHENWHTSPKILARNYKIPLTVAKQITQECPHCTKQGSGPAGCVMRSPNHWQADCTHLDNKIILTFVESNSGYIHATLLSKENALCTSLAMLEWARLFSPKSLHTDNGTNFVAEPVVNLLKFLKIAHTTGIPYHPESQGIVERANRTLKEKIQSHRDSTQTLEAALQLALITCNKGRESMGRQTPWEVFITNQAQVIHEKLLLQQAQSSKKFCFYKIPGEHDWKGPTRVLWKGDGAVVVNDEGKGIIAVPLTRTKLLIKPN</sequence>
<keyword evidence="10 23" id="KW-0863">Zinc-finger</keyword>
<dbReference type="SUPFAM" id="SSF50630">
    <property type="entry name" value="Acid proteases"/>
    <property type="match status" value="1"/>
</dbReference>
<dbReference type="SUPFAM" id="SSF46919">
    <property type="entry name" value="N-terminal Zn binding domain of HIV integrase"/>
    <property type="match status" value="1"/>
</dbReference>
<evidence type="ECO:0000256" key="5">
    <source>
        <dbReference type="ARBA" id="ARBA00022695"/>
    </source>
</evidence>
<evidence type="ECO:0000259" key="29">
    <source>
        <dbReference type="PROSITE" id="PS50878"/>
    </source>
</evidence>
<dbReference type="InterPro" id="IPR001969">
    <property type="entry name" value="Aspartic_peptidase_AS"/>
</dbReference>
<dbReference type="InterPro" id="IPR001995">
    <property type="entry name" value="Peptidase_A2_cat"/>
</dbReference>
<dbReference type="InterPro" id="IPR010659">
    <property type="entry name" value="RVT_connect"/>
</dbReference>
<evidence type="ECO:0000259" key="30">
    <source>
        <dbReference type="PROSITE" id="PS50879"/>
    </source>
</evidence>
<dbReference type="SUPFAM" id="SSF51283">
    <property type="entry name" value="dUTPase-like"/>
    <property type="match status" value="1"/>
</dbReference>
<feature type="non-terminal residue" evidence="33">
    <location>
        <position position="1"/>
    </location>
</feature>
<evidence type="ECO:0000259" key="32">
    <source>
        <dbReference type="PROSITE" id="PS51027"/>
    </source>
</evidence>
<evidence type="ECO:0000256" key="8">
    <source>
        <dbReference type="ARBA" id="ARBA00022750"/>
    </source>
</evidence>
<dbReference type="PANTHER" id="PTHR41694:SF3">
    <property type="entry name" value="RNA-DIRECTED DNA POLYMERASE-RELATED"/>
    <property type="match status" value="1"/>
</dbReference>
<dbReference type="MEROPS" id="A02.004"/>
<dbReference type="Gene3D" id="2.70.40.10">
    <property type="match status" value="1"/>
</dbReference>
<dbReference type="GO" id="GO:0006508">
    <property type="term" value="P:proteolysis"/>
    <property type="evidence" value="ECO:0007669"/>
    <property type="project" value="UniProtKB-KW"/>
</dbReference>
<dbReference type="InterPro" id="IPR029054">
    <property type="entry name" value="dUTPase-like"/>
</dbReference>
<feature type="compositionally biased region" description="Low complexity" evidence="26">
    <location>
        <begin position="63"/>
        <end position="79"/>
    </location>
</feature>
<evidence type="ECO:0000259" key="31">
    <source>
        <dbReference type="PROSITE" id="PS50994"/>
    </source>
</evidence>
<evidence type="ECO:0000256" key="23">
    <source>
        <dbReference type="PROSITE-ProRule" id="PRU00450"/>
    </source>
</evidence>
<dbReference type="GO" id="GO:0006310">
    <property type="term" value="P:DNA recombination"/>
    <property type="evidence" value="ECO:0007669"/>
    <property type="project" value="UniProtKB-KW"/>
</dbReference>
<keyword evidence="3 25" id="KW-0645">Protease</keyword>
<dbReference type="GO" id="GO:0035613">
    <property type="term" value="F:RNA stem-loop binding"/>
    <property type="evidence" value="ECO:0007669"/>
    <property type="project" value="TreeGrafter"/>
</dbReference>
<dbReference type="SUPFAM" id="SSF50122">
    <property type="entry name" value="DNA-binding domain of retroviral integrase"/>
    <property type="match status" value="1"/>
</dbReference>
<feature type="domain" description="Integrase catalytic" evidence="31">
    <location>
        <begin position="923"/>
        <end position="1080"/>
    </location>
</feature>
<protein>
    <recommendedName>
        <fullName evidence="22">Pol polyprotein</fullName>
    </recommendedName>
</protein>
<keyword evidence="15" id="KW-0238">DNA-binding</keyword>
<dbReference type="Pfam" id="PF00078">
    <property type="entry name" value="RVT_1"/>
    <property type="match status" value="1"/>
</dbReference>
<dbReference type="Gene3D" id="1.10.10.200">
    <property type="match status" value="1"/>
</dbReference>
<dbReference type="GO" id="GO:0046718">
    <property type="term" value="P:symbiont entry into host cell"/>
    <property type="evidence" value="ECO:0007669"/>
    <property type="project" value="UniProtKB-KW"/>
</dbReference>
<comment type="similarity">
    <text evidence="2 25">Belongs to the retroviral Pol polyprotein family.</text>
</comment>
<dbReference type="Pfam" id="PF00075">
    <property type="entry name" value="RNase_H"/>
    <property type="match status" value="1"/>
</dbReference>
<dbReference type="InterPro" id="IPR018061">
    <property type="entry name" value="Retropepsins"/>
</dbReference>
<evidence type="ECO:0000256" key="16">
    <source>
        <dbReference type="ARBA" id="ARBA00023172"/>
    </source>
</evidence>
<dbReference type="GO" id="GO:0015074">
    <property type="term" value="P:DNA integration"/>
    <property type="evidence" value="ECO:0007669"/>
    <property type="project" value="UniProtKB-KW"/>
</dbReference>
<dbReference type="GO" id="GO:0004190">
    <property type="term" value="F:aspartic-type endopeptidase activity"/>
    <property type="evidence" value="ECO:0007669"/>
    <property type="project" value="UniProtKB-KW"/>
</dbReference>
<evidence type="ECO:0000256" key="26">
    <source>
        <dbReference type="SAM" id="MobiDB-lite"/>
    </source>
</evidence>
<dbReference type="Pfam" id="PF00552">
    <property type="entry name" value="IN_DBD_C"/>
    <property type="match status" value="1"/>
</dbReference>
<evidence type="ECO:0000259" key="27">
    <source>
        <dbReference type="PROSITE" id="PS50175"/>
    </source>
</evidence>
<dbReference type="Gene3D" id="2.30.30.10">
    <property type="entry name" value="Integrase, C-terminal domain superfamily, retroviral"/>
    <property type="match status" value="1"/>
</dbReference>
<dbReference type="InterPro" id="IPR043502">
    <property type="entry name" value="DNA/RNA_pol_sf"/>
</dbReference>
<dbReference type="PROSITE" id="PS50175">
    <property type="entry name" value="ASP_PROT_RETROV"/>
    <property type="match status" value="1"/>
</dbReference>
<evidence type="ECO:0000256" key="3">
    <source>
        <dbReference type="ARBA" id="ARBA00022670"/>
    </source>
</evidence>
<dbReference type="PROSITE" id="PS50879">
    <property type="entry name" value="RNASE_H_1"/>
    <property type="match status" value="1"/>
</dbReference>
<keyword evidence="6" id="KW-0540">Nuclease</keyword>
<dbReference type="Pfam" id="PF06815">
    <property type="entry name" value="RVT_connect"/>
    <property type="match status" value="1"/>
</dbReference>
<dbReference type="PROSITE" id="PS50876">
    <property type="entry name" value="ZF_INTEGRASE"/>
    <property type="match status" value="1"/>
</dbReference>
<feature type="domain" description="Integrase-type" evidence="32">
    <location>
        <begin position="1098"/>
        <end position="1146"/>
    </location>
</feature>
<keyword evidence="5" id="KW-0548">Nucleotidyltransferase</keyword>
<dbReference type="InterPro" id="IPR036397">
    <property type="entry name" value="RNaseH_sf"/>
</dbReference>
<dbReference type="InterPro" id="IPR001584">
    <property type="entry name" value="Integrase_cat-core"/>
</dbReference>
<evidence type="ECO:0000256" key="14">
    <source>
        <dbReference type="ARBA" id="ARBA00022918"/>
    </source>
</evidence>
<evidence type="ECO:0000256" key="2">
    <source>
        <dbReference type="ARBA" id="ARBA00009555"/>
    </source>
</evidence>
<dbReference type="InterPro" id="IPR017856">
    <property type="entry name" value="Integrase-like_N"/>
</dbReference>
<proteinExistence type="inferred from homology"/>
<reference evidence="33" key="1">
    <citation type="journal article" date="2000" name="Virus Res.">
        <title>Mutations occurring during serial passage of Japanese equine infectious anemia virus in primary horse macrophages.</title>
        <authorList>
            <person name="Zheng Y.H."/>
            <person name="Sentsui H."/>
            <person name="Kono Y."/>
            <person name="Ikuta K."/>
        </authorList>
    </citation>
    <scope>NUCLEOTIDE SEQUENCE</scope>
    <source>
        <strain evidence="33">V26</strain>
    </source>
</reference>
<dbReference type="InterPro" id="IPR033704">
    <property type="entry name" value="dUTPase_trimeric"/>
</dbReference>
<dbReference type="CDD" id="cd09276">
    <property type="entry name" value="Rnase_HI_RT_non_LTR"/>
    <property type="match status" value="1"/>
</dbReference>
<evidence type="ECO:0000256" key="1">
    <source>
        <dbReference type="ARBA" id="ARBA00000379"/>
    </source>
</evidence>
<dbReference type="PROSITE" id="PS00141">
    <property type="entry name" value="ASP_PROTEASE"/>
    <property type="match status" value="1"/>
</dbReference>
<dbReference type="EMBL" id="AB008197">
    <property type="protein sequence ID" value="BAB12110.1"/>
    <property type="molecule type" value="Genomic_RNA"/>
</dbReference>
<dbReference type="InterPro" id="IPR000477">
    <property type="entry name" value="RT_dom"/>
</dbReference>
<evidence type="ECO:0000259" key="28">
    <source>
        <dbReference type="PROSITE" id="PS50876"/>
    </source>
</evidence>
<dbReference type="SUPFAM" id="SSF53098">
    <property type="entry name" value="Ribonuclease H-like"/>
    <property type="match status" value="2"/>
</dbReference>
<evidence type="ECO:0000256" key="21">
    <source>
        <dbReference type="ARBA" id="ARBA00023429"/>
    </source>
</evidence>
<dbReference type="InterPro" id="IPR002156">
    <property type="entry name" value="RNaseH_domain"/>
</dbReference>
<dbReference type="GO" id="GO:0044826">
    <property type="term" value="P:viral genome integration into host DNA"/>
    <property type="evidence" value="ECO:0007669"/>
    <property type="project" value="UniProtKB-KW"/>
</dbReference>
<evidence type="ECO:0000256" key="9">
    <source>
        <dbReference type="ARBA" id="ARBA00022759"/>
    </source>
</evidence>
<dbReference type="Gene3D" id="3.30.70.270">
    <property type="match status" value="3"/>
</dbReference>
<dbReference type="InterPro" id="IPR010661">
    <property type="entry name" value="RVT_thumb"/>
</dbReference>
<evidence type="ECO:0000256" key="12">
    <source>
        <dbReference type="ARBA" id="ARBA00022833"/>
    </source>
</evidence>
<dbReference type="Pfam" id="PF06817">
    <property type="entry name" value="RVT_thumb"/>
    <property type="match status" value="1"/>
</dbReference>
<keyword evidence="11 25" id="KW-0378">Hydrolase</keyword>
<feature type="domain" description="RNase H type-1" evidence="30">
    <location>
        <begin position="619"/>
        <end position="742"/>
    </location>
</feature>
<dbReference type="PROSITE" id="PS51027">
    <property type="entry name" value="INTEGRASE_DBD"/>
    <property type="match status" value="1"/>
</dbReference>
<dbReference type="InterPro" id="IPR036157">
    <property type="entry name" value="dUTPase-like_sf"/>
</dbReference>
<keyword evidence="18" id="KW-0511">Multifunctional enzyme</keyword>
<dbReference type="InterPro" id="IPR021109">
    <property type="entry name" value="Peptidase_aspartic_dom_sf"/>
</dbReference>
<name>Q9EP41_9RETR</name>
<gene>
    <name evidence="33" type="primary">pol</name>
</gene>
<evidence type="ECO:0000256" key="11">
    <source>
        <dbReference type="ARBA" id="ARBA00022801"/>
    </source>
</evidence>
<dbReference type="Gene3D" id="3.10.10.10">
    <property type="entry name" value="HIV Type 1 Reverse Transcriptase, subunit A, domain 1"/>
    <property type="match status" value="1"/>
</dbReference>
<keyword evidence="4" id="KW-0808">Transferase</keyword>
<comment type="catalytic activity">
    <reaction evidence="1">
        <text>3'-end directed exonucleolytic cleavage of viral RNA-DNA hybrid.</text>
        <dbReference type="EC" id="3.1.13.2"/>
    </reaction>
</comment>
<feature type="DNA-binding region" description="Integrase-type" evidence="24">
    <location>
        <begin position="1098"/>
        <end position="1146"/>
    </location>
</feature>
<dbReference type="GO" id="GO:0008270">
    <property type="term" value="F:zinc ion binding"/>
    <property type="evidence" value="ECO:0007669"/>
    <property type="project" value="UniProtKB-KW"/>
</dbReference>
<dbReference type="PROSITE" id="PS50994">
    <property type="entry name" value="INTEGRASE"/>
    <property type="match status" value="1"/>
</dbReference>
<dbReference type="Pfam" id="PF00665">
    <property type="entry name" value="rve"/>
    <property type="match status" value="1"/>
</dbReference>
<evidence type="ECO:0000256" key="4">
    <source>
        <dbReference type="ARBA" id="ARBA00022679"/>
    </source>
</evidence>
<keyword evidence="12" id="KW-0862">Zinc</keyword>
<organism evidence="33">
    <name type="scientific">Equine infectious anemia virus</name>
    <dbReference type="NCBI Taxonomy" id="11665"/>
    <lineage>
        <taxon>Viruses</taxon>
        <taxon>Riboviria</taxon>
        <taxon>Pararnavirae</taxon>
        <taxon>Artverviricota</taxon>
        <taxon>Revtraviricetes</taxon>
        <taxon>Ortervirales</taxon>
        <taxon>Retroviridae</taxon>
        <taxon>Orthoretrovirinae</taxon>
        <taxon>Lentivirus</taxon>
        <taxon>Lentivirus equinfane</taxon>
    </lineage>
</organism>
<dbReference type="GO" id="GO:0003677">
    <property type="term" value="F:DNA binding"/>
    <property type="evidence" value="ECO:0007669"/>
    <property type="project" value="UniProtKB-KW"/>
</dbReference>
<evidence type="ECO:0000256" key="22">
    <source>
        <dbReference type="ARBA" id="ARBA00023479"/>
    </source>
</evidence>
<keyword evidence="16" id="KW-0233">DNA recombination</keyword>
<accession>Q9EP41</accession>
<dbReference type="InterPro" id="IPR003308">
    <property type="entry name" value="Integrase_Zn-bd_dom_N"/>
</dbReference>
<dbReference type="InterPro" id="IPR036862">
    <property type="entry name" value="Integrase_C_dom_sf_retrovir"/>
</dbReference>
<evidence type="ECO:0000256" key="7">
    <source>
        <dbReference type="ARBA" id="ARBA00022723"/>
    </source>
</evidence>
<keyword evidence="17" id="KW-1179">Viral genome integration</keyword>
<dbReference type="Pfam" id="PF00692">
    <property type="entry name" value="dUTPase"/>
    <property type="match status" value="1"/>
</dbReference>
<comment type="catalytic activity">
    <reaction evidence="20">
        <text>Endohydrolysis of RNA in RNA/DNA hybrids. Three different cleavage modes: 1. sequence-specific internal cleavage of RNA. Human immunodeficiency virus type 1 and Moloney murine leukemia virus enzymes prefer to cleave the RNA strand one nucleotide away from the RNA-DNA junction. 2. RNA 5'-end directed cleavage 13-19 nucleotides from the RNA end. 3. DNA 3'-end directed cleavage 15-20 nucleotides away from the primer terminus.</text>
        <dbReference type="EC" id="3.1.26.13"/>
    </reaction>
</comment>
<dbReference type="CDD" id="cd07557">
    <property type="entry name" value="trimeric_dUTPase"/>
    <property type="match status" value="1"/>
</dbReference>
<feature type="domain" description="Integrase-type" evidence="28">
    <location>
        <begin position="880"/>
        <end position="921"/>
    </location>
</feature>
<dbReference type="SUPFAM" id="SSF56672">
    <property type="entry name" value="DNA/RNA polymerases"/>
    <property type="match status" value="1"/>
</dbReference>
<dbReference type="GO" id="GO:0075713">
    <property type="term" value="P:establishment of integrated proviral latency"/>
    <property type="evidence" value="ECO:0007669"/>
    <property type="project" value="UniProtKB-KW"/>
</dbReference>
<feature type="region of interest" description="Disordered" evidence="26">
    <location>
        <begin position="12"/>
        <end position="79"/>
    </location>
</feature>
<evidence type="ECO:0000256" key="13">
    <source>
        <dbReference type="ARBA" id="ARBA00022908"/>
    </source>
</evidence>
<dbReference type="GO" id="GO:0004523">
    <property type="term" value="F:RNA-DNA hybrid ribonuclease activity"/>
    <property type="evidence" value="ECO:0007669"/>
    <property type="project" value="InterPro"/>
</dbReference>
<dbReference type="Gene3D" id="3.30.420.10">
    <property type="entry name" value="Ribonuclease H-like superfamily/Ribonuclease H"/>
    <property type="match status" value="2"/>
</dbReference>
<evidence type="ECO:0000256" key="25">
    <source>
        <dbReference type="RuleBase" id="RU004064"/>
    </source>
</evidence>
<keyword evidence="14" id="KW-0695">RNA-directed DNA polymerase</keyword>
<dbReference type="InterPro" id="IPR001037">
    <property type="entry name" value="Integrase_C_retrovir"/>
</dbReference>
<dbReference type="GO" id="GO:0003964">
    <property type="term" value="F:RNA-directed DNA polymerase activity"/>
    <property type="evidence" value="ECO:0007669"/>
    <property type="project" value="UniProtKB-KW"/>
</dbReference>
<keyword evidence="9" id="KW-0255">Endonuclease</keyword>
<dbReference type="PROSITE" id="PS50878">
    <property type="entry name" value="RT_POL"/>
    <property type="match status" value="1"/>
</dbReference>
<dbReference type="PANTHER" id="PTHR41694">
    <property type="entry name" value="ENDOGENOUS RETROVIRUS GROUP K MEMBER POL PROTEIN"/>
    <property type="match status" value="1"/>
</dbReference>
<feature type="compositionally biased region" description="Polar residues" evidence="26">
    <location>
        <begin position="29"/>
        <end position="41"/>
    </location>
</feature>